<dbReference type="OrthoDB" id="1166395at2759"/>
<dbReference type="AlphaFoldDB" id="A0A2U1PQU1"/>
<feature type="region of interest" description="Disordered" evidence="1">
    <location>
        <begin position="186"/>
        <end position="209"/>
    </location>
</feature>
<reference evidence="3 4" key="1">
    <citation type="journal article" date="2018" name="Mol. Plant">
        <title>The genome of Artemisia annua provides insight into the evolution of Asteraceae family and artemisinin biosynthesis.</title>
        <authorList>
            <person name="Shen Q."/>
            <person name="Zhang L."/>
            <person name="Liao Z."/>
            <person name="Wang S."/>
            <person name="Yan T."/>
            <person name="Shi P."/>
            <person name="Liu M."/>
            <person name="Fu X."/>
            <person name="Pan Q."/>
            <person name="Wang Y."/>
            <person name="Lv Z."/>
            <person name="Lu X."/>
            <person name="Zhang F."/>
            <person name="Jiang W."/>
            <person name="Ma Y."/>
            <person name="Chen M."/>
            <person name="Hao X."/>
            <person name="Li L."/>
            <person name="Tang Y."/>
            <person name="Lv G."/>
            <person name="Zhou Y."/>
            <person name="Sun X."/>
            <person name="Brodelius P.E."/>
            <person name="Rose J.K.C."/>
            <person name="Tang K."/>
        </authorList>
    </citation>
    <scope>NUCLEOTIDE SEQUENCE [LARGE SCALE GENOMIC DNA]</scope>
    <source>
        <strain evidence="4">cv. Huhao1</strain>
        <tissue evidence="3">Leaf</tissue>
    </source>
</reference>
<keyword evidence="2" id="KW-0812">Transmembrane</keyword>
<dbReference type="Proteomes" id="UP000245207">
    <property type="component" value="Unassembled WGS sequence"/>
</dbReference>
<feature type="transmembrane region" description="Helical" evidence="2">
    <location>
        <begin position="6"/>
        <end position="24"/>
    </location>
</feature>
<keyword evidence="4" id="KW-1185">Reference proteome</keyword>
<evidence type="ECO:0000256" key="2">
    <source>
        <dbReference type="SAM" id="Phobius"/>
    </source>
</evidence>
<organism evidence="3 4">
    <name type="scientific">Artemisia annua</name>
    <name type="common">Sweet wormwood</name>
    <dbReference type="NCBI Taxonomy" id="35608"/>
    <lineage>
        <taxon>Eukaryota</taxon>
        <taxon>Viridiplantae</taxon>
        <taxon>Streptophyta</taxon>
        <taxon>Embryophyta</taxon>
        <taxon>Tracheophyta</taxon>
        <taxon>Spermatophyta</taxon>
        <taxon>Magnoliopsida</taxon>
        <taxon>eudicotyledons</taxon>
        <taxon>Gunneridae</taxon>
        <taxon>Pentapetalae</taxon>
        <taxon>asterids</taxon>
        <taxon>campanulids</taxon>
        <taxon>Asterales</taxon>
        <taxon>Asteraceae</taxon>
        <taxon>Asteroideae</taxon>
        <taxon>Anthemideae</taxon>
        <taxon>Artemisiinae</taxon>
        <taxon>Artemisia</taxon>
    </lineage>
</organism>
<evidence type="ECO:0000313" key="4">
    <source>
        <dbReference type="Proteomes" id="UP000245207"/>
    </source>
</evidence>
<sequence>MSITLFALTWHFVAAFYCAFLIFVKEIPYNRSVLTFSLGSYFLFHGLDLIRDTYSNPIRQTDEYGNQVHRDNYSNRIQQTDEYGNQVLTDTYGNPIRQTNEYGNPVYTTTGHAGAGATGTGYGNPGYTTGGSGTRLSYGQIEHQEGGRASAEDEFDVNGRYQNQPGATRIGGTGDEFDVMGGGLQNQPSASPMGGTGYGIGTENHELTE</sequence>
<comment type="caution">
    <text evidence="3">The sequence shown here is derived from an EMBL/GenBank/DDBJ whole genome shotgun (WGS) entry which is preliminary data.</text>
</comment>
<evidence type="ECO:0000313" key="3">
    <source>
        <dbReference type="EMBL" id="PWA88126.1"/>
    </source>
</evidence>
<dbReference type="EMBL" id="PKPP01000843">
    <property type="protein sequence ID" value="PWA88126.1"/>
    <property type="molecule type" value="Genomic_DNA"/>
</dbReference>
<proteinExistence type="predicted"/>
<accession>A0A2U1PQU1</accession>
<protein>
    <submittedName>
        <fullName evidence="3">48 kDa dehydrin-like protein</fullName>
    </submittedName>
</protein>
<keyword evidence="2" id="KW-0472">Membrane</keyword>
<keyword evidence="2" id="KW-1133">Transmembrane helix</keyword>
<gene>
    <name evidence="3" type="ORF">CTI12_AA124750</name>
</gene>
<name>A0A2U1PQU1_ARTAN</name>
<evidence type="ECO:0000256" key="1">
    <source>
        <dbReference type="SAM" id="MobiDB-lite"/>
    </source>
</evidence>